<evidence type="ECO:0000313" key="2">
    <source>
        <dbReference type="EMBL" id="PIZ40345.1"/>
    </source>
</evidence>
<keyword evidence="1" id="KW-0472">Membrane</keyword>
<name>A0A2M7T8U2_9ACTN</name>
<reference evidence="3" key="1">
    <citation type="submission" date="2017-09" db="EMBL/GenBank/DDBJ databases">
        <title>Depth-based differentiation of microbial function through sediment-hosted aquifers and enrichment of novel symbionts in the deep terrestrial subsurface.</title>
        <authorList>
            <person name="Probst A.J."/>
            <person name="Ladd B."/>
            <person name="Jarett J.K."/>
            <person name="Geller-Mcgrath D.E."/>
            <person name="Sieber C.M.K."/>
            <person name="Emerson J.B."/>
            <person name="Anantharaman K."/>
            <person name="Thomas B.C."/>
            <person name="Malmstrom R."/>
            <person name="Stieglmeier M."/>
            <person name="Klingl A."/>
            <person name="Woyke T."/>
            <person name="Ryan C.M."/>
            <person name="Banfield J.F."/>
        </authorList>
    </citation>
    <scope>NUCLEOTIDE SEQUENCE [LARGE SCALE GENOMIC DNA]</scope>
</reference>
<gene>
    <name evidence="2" type="ORF">COY37_04065</name>
</gene>
<dbReference type="Pfam" id="PF06103">
    <property type="entry name" value="DUF948"/>
    <property type="match status" value="1"/>
</dbReference>
<accession>A0A2M7T8U2</accession>
<organism evidence="2 3">
    <name type="scientific">Candidatus Aquicultor secundus</name>
    <dbReference type="NCBI Taxonomy" id="1973895"/>
    <lineage>
        <taxon>Bacteria</taxon>
        <taxon>Bacillati</taxon>
        <taxon>Actinomycetota</taxon>
        <taxon>Candidatus Aquicultoria</taxon>
        <taxon>Candidatus Aquicultorales</taxon>
        <taxon>Candidatus Aquicultoraceae</taxon>
        <taxon>Candidatus Aquicultor</taxon>
    </lineage>
</organism>
<dbReference type="AlphaFoldDB" id="A0A2M7T8U2"/>
<proteinExistence type="predicted"/>
<protein>
    <recommendedName>
        <fullName evidence="4">DUF948 domain-containing protein</fullName>
    </recommendedName>
</protein>
<keyword evidence="1" id="KW-0812">Transmembrane</keyword>
<keyword evidence="1" id="KW-1133">Transmembrane helix</keyword>
<evidence type="ECO:0008006" key="4">
    <source>
        <dbReference type="Google" id="ProtNLM"/>
    </source>
</evidence>
<feature type="transmembrane region" description="Helical" evidence="1">
    <location>
        <begin position="6"/>
        <end position="27"/>
    </location>
</feature>
<dbReference type="RefSeq" id="WP_286976263.1">
    <property type="nucleotide sequence ID" value="NZ_PEXG01000204.1"/>
</dbReference>
<evidence type="ECO:0000256" key="1">
    <source>
        <dbReference type="SAM" id="Phobius"/>
    </source>
</evidence>
<dbReference type="InterPro" id="IPR009293">
    <property type="entry name" value="UPF0478"/>
</dbReference>
<dbReference type="EMBL" id="PFNG01000093">
    <property type="protein sequence ID" value="PIZ40345.1"/>
    <property type="molecule type" value="Genomic_DNA"/>
</dbReference>
<comment type="caution">
    <text evidence="2">The sequence shown here is derived from an EMBL/GenBank/DDBJ whole genome shotgun (WGS) entry which is preliminary data.</text>
</comment>
<dbReference type="Proteomes" id="UP000230956">
    <property type="component" value="Unassembled WGS sequence"/>
</dbReference>
<evidence type="ECO:0000313" key="3">
    <source>
        <dbReference type="Proteomes" id="UP000230956"/>
    </source>
</evidence>
<sequence length="117" mass="12575">MIPYLVLGIILTIALSVLIGFAVSALIQLKKTLVNVDTLVMNMDGQLKPLLSELNDTVKRVNSEIGRLDEIIGNIKDIGDKVSATTRVVHEIISSPLIRIASISSGAKEAIKKLVGK</sequence>